<sequence>MAHDPVDATTAPPARKRRRRTAASGATDDCFTCRKRNVKCDRTRPYCAQCIQIGKECSGYKTTLTWGVGVASRGKLRGLSCPIAGTSGEAADTVRPSEANTTRRRKSSVSRPNAPGPVDIPRNNAASFHNNHVAGVTSMPSTTHAGFQPTLPTINAGQQGWNINGFGLNRPNPLRHHSLQHIHTALGPQYDNGPNSASSGDSFPDHGFSSPPDYPLSSDLNGYSESYPPGTSASYTSQPLSSSIDSLSSHFNSSSVGSFGDHMSSSMESINSAGSFGQSTPTETPLYSTSPFQQDEILFSPMSESMFQQNPFEQIDFNNFTEEEEDTNQTQLAIFDARWSSPFFTLSPRMQCLMEYYDRHICPYLIAFDGPNNPYRKHILQLAMQNEGLQNAIAALATNNIRMRKQPPPRRRGFVEEITDAFDGTAKPKELNEPTAEETCYKQMSIDQLNMQLTDTRAAQDDSVIATLLILCLFHVCDSGFSKFKTQLAGVQKLLSLRAPSGQSEFTGWVEMFFIWFDVMTSAVNDRETQIKSESLDMLDYSSNLGALEHFSGCDGRLFKLIARLGRLSLLAQGRPVRPQNNMPRPPPTHNGHNAPLRKRPSTSRNHSPFHTDSLESNGWGTPVISSDDEMAGSPEENIFTTPNNSYPDSRAEFWSEWNDIRARLNAWQMDTTPSRQNTPPLDSREMELGQRDLLHINESFRYSALLYTERLGSPLLPSSHPNFQKYVSNALFHITALDITSCVNKFLLWPLFIVGTECVDEGHRNIIRARCIEVQIESGFWNNISGLDVLEKVWKELGNNGQGGMGGGTMEAAEIKARRRDSEAGRTGRYGQALRWRKAMSRVDGEYILI</sequence>
<evidence type="ECO:0000313" key="7">
    <source>
        <dbReference type="EMBL" id="PIB00407.1"/>
    </source>
</evidence>
<organism evidence="7 9">
    <name type="scientific">Cercospora beticola</name>
    <name type="common">Sugarbeet leaf spot fungus</name>
    <dbReference type="NCBI Taxonomy" id="122368"/>
    <lineage>
        <taxon>Eukaryota</taxon>
        <taxon>Fungi</taxon>
        <taxon>Dikarya</taxon>
        <taxon>Ascomycota</taxon>
        <taxon>Pezizomycotina</taxon>
        <taxon>Dothideomycetes</taxon>
        <taxon>Dothideomycetidae</taxon>
        <taxon>Mycosphaerellales</taxon>
        <taxon>Mycosphaerellaceae</taxon>
        <taxon>Cercospora</taxon>
    </lineage>
</organism>
<dbReference type="PANTHER" id="PTHR31069:SF28">
    <property type="entry name" value="ZN(II)2CYS6 TRANSCRIPTION FACTOR (EUROFUNG)"/>
    <property type="match status" value="1"/>
</dbReference>
<evidence type="ECO:0000256" key="4">
    <source>
        <dbReference type="ARBA" id="ARBA00023242"/>
    </source>
</evidence>
<feature type="compositionally biased region" description="Polar residues" evidence="5">
    <location>
        <begin position="603"/>
        <end position="620"/>
    </location>
</feature>
<reference evidence="7 9" key="1">
    <citation type="submission" date="2015-10" db="EMBL/GenBank/DDBJ databases">
        <title>The cercosporin biosynthetic gene cluster was horizontally transferred to several fungal lineages and shown to be expanded in Cercospora beticola based on microsynteny with recipient genomes.</title>
        <authorList>
            <person name="De Jonge R."/>
            <person name="Ebert M.K."/>
            <person name="Suttle J.C."/>
            <person name="Jurick Ii W.M."/>
            <person name="Secor G.A."/>
            <person name="Thomma B.P."/>
            <person name="Van De Peer Y."/>
            <person name="Bolton M.D."/>
        </authorList>
    </citation>
    <scope>NUCLEOTIDE SEQUENCE [LARGE SCALE GENOMIC DNA]</scope>
    <source>
        <strain evidence="7 9">09-40</strain>
    </source>
</reference>
<dbReference type="AlphaFoldDB" id="A0A2G5I6G7"/>
<dbReference type="SMART" id="SM00066">
    <property type="entry name" value="GAL4"/>
    <property type="match status" value="1"/>
</dbReference>
<dbReference type="EMBL" id="CP134184">
    <property type="protein sequence ID" value="WPA95840.1"/>
    <property type="molecule type" value="Genomic_DNA"/>
</dbReference>
<dbReference type="PROSITE" id="PS50048">
    <property type="entry name" value="ZN2_CY6_FUNGAL_2"/>
    <property type="match status" value="1"/>
</dbReference>
<feature type="domain" description="Zn(2)-C6 fungal-type" evidence="6">
    <location>
        <begin position="29"/>
        <end position="58"/>
    </location>
</feature>
<dbReference type="InterPro" id="IPR050675">
    <property type="entry name" value="OAF3"/>
</dbReference>
<evidence type="ECO:0000313" key="9">
    <source>
        <dbReference type="Proteomes" id="UP000230605"/>
    </source>
</evidence>
<feature type="region of interest" description="Disordered" evidence="5">
    <location>
        <begin position="269"/>
        <end position="288"/>
    </location>
</feature>
<evidence type="ECO:0000259" key="6">
    <source>
        <dbReference type="PROSITE" id="PS50048"/>
    </source>
</evidence>
<evidence type="ECO:0000256" key="1">
    <source>
        <dbReference type="ARBA" id="ARBA00023015"/>
    </source>
</evidence>
<evidence type="ECO:0000256" key="5">
    <source>
        <dbReference type="SAM" id="MobiDB-lite"/>
    </source>
</evidence>
<dbReference type="InterPro" id="IPR036864">
    <property type="entry name" value="Zn2-C6_fun-type_DNA-bd_sf"/>
</dbReference>
<dbReference type="InterPro" id="IPR001138">
    <property type="entry name" value="Zn2Cys6_DnaBD"/>
</dbReference>
<dbReference type="Pfam" id="PF11951">
    <property type="entry name" value="Fungal_trans_2"/>
    <property type="match status" value="1"/>
</dbReference>
<dbReference type="GO" id="GO:0003677">
    <property type="term" value="F:DNA binding"/>
    <property type="evidence" value="ECO:0007669"/>
    <property type="project" value="UniProtKB-KW"/>
</dbReference>
<feature type="region of interest" description="Disordered" evidence="5">
    <location>
        <begin position="1"/>
        <end position="21"/>
    </location>
</feature>
<feature type="compositionally biased region" description="Polar residues" evidence="5">
    <location>
        <begin position="192"/>
        <end position="201"/>
    </location>
</feature>
<dbReference type="InterPro" id="IPR021858">
    <property type="entry name" value="Fun_TF"/>
</dbReference>
<keyword evidence="1" id="KW-0805">Transcription regulation</keyword>
<accession>A0A2G5I6G7</accession>
<keyword evidence="10" id="KW-1185">Reference proteome</keyword>
<feature type="compositionally biased region" description="Low complexity" evidence="5">
    <location>
        <begin position="209"/>
        <end position="220"/>
    </location>
</feature>
<evidence type="ECO:0000256" key="3">
    <source>
        <dbReference type="ARBA" id="ARBA00023163"/>
    </source>
</evidence>
<evidence type="ECO:0000313" key="10">
    <source>
        <dbReference type="Proteomes" id="UP001302367"/>
    </source>
</evidence>
<dbReference type="EMBL" id="LKMD01000100">
    <property type="protein sequence ID" value="PIB00407.1"/>
    <property type="molecule type" value="Genomic_DNA"/>
</dbReference>
<dbReference type="Proteomes" id="UP001302367">
    <property type="component" value="Chromosome 1"/>
</dbReference>
<evidence type="ECO:0000313" key="8">
    <source>
        <dbReference type="EMBL" id="WPA95840.1"/>
    </source>
</evidence>
<dbReference type="OrthoDB" id="3431704at2759"/>
<protein>
    <recommendedName>
        <fullName evidence="6">Zn(2)-C6 fungal-type domain-containing protein</fullName>
    </recommendedName>
</protein>
<reference evidence="8 10" key="2">
    <citation type="submission" date="2023-09" db="EMBL/GenBank/DDBJ databases">
        <title>Complete-Gapless Cercospora beticola genome.</title>
        <authorList>
            <person name="Wyatt N.A."/>
            <person name="Spanner R.E."/>
            <person name="Bolton M.D."/>
        </authorList>
    </citation>
    <scope>NUCLEOTIDE SEQUENCE [LARGE SCALE GENOMIC DNA]</scope>
    <source>
        <strain evidence="8">Cb09-40</strain>
    </source>
</reference>
<dbReference type="SUPFAM" id="SSF57701">
    <property type="entry name" value="Zn2/Cys6 DNA-binding domain"/>
    <property type="match status" value="1"/>
</dbReference>
<dbReference type="GO" id="GO:0008270">
    <property type="term" value="F:zinc ion binding"/>
    <property type="evidence" value="ECO:0007669"/>
    <property type="project" value="InterPro"/>
</dbReference>
<keyword evidence="3" id="KW-0804">Transcription</keyword>
<dbReference type="Gene3D" id="4.10.240.10">
    <property type="entry name" value="Zn(2)-C6 fungal-type DNA-binding domain"/>
    <property type="match status" value="1"/>
</dbReference>
<keyword evidence="2" id="KW-0238">DNA-binding</keyword>
<gene>
    <name evidence="7" type="ORF">CB0940_00422</name>
    <name evidence="8" type="ORF">RHO25_000443</name>
</gene>
<proteinExistence type="predicted"/>
<dbReference type="Proteomes" id="UP000230605">
    <property type="component" value="Chromosome 1"/>
</dbReference>
<dbReference type="CDD" id="cd00067">
    <property type="entry name" value="GAL4"/>
    <property type="match status" value="1"/>
</dbReference>
<feature type="compositionally biased region" description="Polar residues" evidence="5">
    <location>
        <begin position="221"/>
        <end position="236"/>
    </location>
</feature>
<dbReference type="PANTHER" id="PTHR31069">
    <property type="entry name" value="OLEATE-ACTIVATED TRANSCRIPTION FACTOR 1-RELATED"/>
    <property type="match status" value="1"/>
</dbReference>
<name>A0A2G5I6G7_CERBT</name>
<feature type="region of interest" description="Disordered" evidence="5">
    <location>
        <begin position="573"/>
        <end position="626"/>
    </location>
</feature>
<dbReference type="GO" id="GO:0000981">
    <property type="term" value="F:DNA-binding transcription factor activity, RNA polymerase II-specific"/>
    <property type="evidence" value="ECO:0007669"/>
    <property type="project" value="InterPro"/>
</dbReference>
<keyword evidence="4" id="KW-0539">Nucleus</keyword>
<feature type="region of interest" description="Disordered" evidence="5">
    <location>
        <begin position="85"/>
        <end position="120"/>
    </location>
</feature>
<feature type="region of interest" description="Disordered" evidence="5">
    <location>
        <begin position="185"/>
        <end position="239"/>
    </location>
</feature>
<dbReference type="Pfam" id="PF00172">
    <property type="entry name" value="Zn_clus"/>
    <property type="match status" value="1"/>
</dbReference>
<evidence type="ECO:0000256" key="2">
    <source>
        <dbReference type="ARBA" id="ARBA00023125"/>
    </source>
</evidence>